<reference evidence="2" key="1">
    <citation type="submission" date="2016-11" db="EMBL/GenBank/DDBJ databases">
        <authorList>
            <person name="Varghese N."/>
            <person name="Submissions S."/>
        </authorList>
    </citation>
    <scope>NUCLEOTIDE SEQUENCE [LARGE SCALE GENOMIC DNA]</scope>
    <source>
        <strain evidence="2">DSM 2635</strain>
    </source>
</reference>
<accession>A0A1M5QLY5</accession>
<dbReference type="Proteomes" id="UP000243255">
    <property type="component" value="Unassembled WGS sequence"/>
</dbReference>
<dbReference type="Pfam" id="PF09719">
    <property type="entry name" value="C_GCAxxG_C_C"/>
    <property type="match status" value="1"/>
</dbReference>
<dbReference type="NCBIfam" id="TIGR01909">
    <property type="entry name" value="C_GCAxxG_C_C"/>
    <property type="match status" value="1"/>
</dbReference>
<dbReference type="EMBL" id="FQWX01000022">
    <property type="protein sequence ID" value="SHH15082.1"/>
    <property type="molecule type" value="Genomic_DNA"/>
</dbReference>
<dbReference type="RefSeq" id="WP_073126605.1">
    <property type="nucleotide sequence ID" value="NZ_BAABCH010000016.1"/>
</dbReference>
<protein>
    <submittedName>
        <fullName evidence="1">C_GCAxxG_C_C family probable redox protein</fullName>
    </submittedName>
</protein>
<organism evidence="1 2">
    <name type="scientific">Asaccharospora irregularis DSM 2635</name>
    <dbReference type="NCBI Taxonomy" id="1121321"/>
    <lineage>
        <taxon>Bacteria</taxon>
        <taxon>Bacillati</taxon>
        <taxon>Bacillota</taxon>
        <taxon>Clostridia</taxon>
        <taxon>Peptostreptococcales</taxon>
        <taxon>Peptostreptococcaceae</taxon>
        <taxon>Asaccharospora</taxon>
    </lineage>
</organism>
<keyword evidence="2" id="KW-1185">Reference proteome</keyword>
<name>A0A1M5QLY5_9FIRM</name>
<dbReference type="STRING" id="1121321.SAMN04488530_12230"/>
<evidence type="ECO:0000313" key="2">
    <source>
        <dbReference type="Proteomes" id="UP000243255"/>
    </source>
</evidence>
<evidence type="ECO:0000313" key="1">
    <source>
        <dbReference type="EMBL" id="SHH15082.1"/>
    </source>
</evidence>
<sequence length="142" mass="15602">MTEEQINDMFKQGFDCGQVVLSALSSKLDIDEEMAKRVSACFGGGMFSGQTCGAVTGSYMAIGLKNGHCDANTPEIKSKMIELMSDFNDKFLEKYPSTCCKEMLGHDISNPDEMEVILEKGLLTNFCPKVVLNAIEILNEII</sequence>
<proteinExistence type="predicted"/>
<gene>
    <name evidence="1" type="ORF">SAMN04488530_12230</name>
</gene>
<dbReference type="AlphaFoldDB" id="A0A1M5QLY5"/>
<dbReference type="OrthoDB" id="9791535at2"/>
<dbReference type="InterPro" id="IPR010181">
    <property type="entry name" value="CGCAxxGCC_motif"/>
</dbReference>